<feature type="compositionally biased region" description="Basic and acidic residues" evidence="2">
    <location>
        <begin position="679"/>
        <end position="701"/>
    </location>
</feature>
<dbReference type="SMART" id="SM00248">
    <property type="entry name" value="ANK"/>
    <property type="match status" value="4"/>
</dbReference>
<feature type="region of interest" description="Disordered" evidence="2">
    <location>
        <begin position="1224"/>
        <end position="1246"/>
    </location>
</feature>
<accession>A0A1J7JXE1</accession>
<feature type="compositionally biased region" description="Polar residues" evidence="2">
    <location>
        <begin position="328"/>
        <end position="340"/>
    </location>
</feature>
<reference evidence="5 6" key="1">
    <citation type="submission" date="2016-10" db="EMBL/GenBank/DDBJ databases">
        <title>Draft genome sequence of Coniochaeta ligniaria NRRL30616, a lignocellulolytic fungus for bioabatement of inhibitors in plant biomass hydrolysates.</title>
        <authorList>
            <consortium name="DOE Joint Genome Institute"/>
            <person name="Jimenez D.J."/>
            <person name="Hector R.E."/>
            <person name="Riley R."/>
            <person name="Sun H."/>
            <person name="Grigoriev I.V."/>
            <person name="Van Elsas J.D."/>
            <person name="Nichols N.N."/>
        </authorList>
    </citation>
    <scope>NUCLEOTIDE SEQUENCE [LARGE SCALE GENOMIC DNA]</scope>
    <source>
        <strain evidence="5 6">NRRL 30616</strain>
    </source>
</reference>
<feature type="region of interest" description="Disordered" evidence="2">
    <location>
        <begin position="1263"/>
        <end position="1330"/>
    </location>
</feature>
<feature type="compositionally biased region" description="Polar residues" evidence="2">
    <location>
        <begin position="1272"/>
        <end position="1290"/>
    </location>
</feature>
<proteinExistence type="predicted"/>
<feature type="region of interest" description="Disordered" evidence="2">
    <location>
        <begin position="622"/>
        <end position="954"/>
    </location>
</feature>
<gene>
    <name evidence="5" type="ORF">CONLIGDRAFT_652449</name>
</gene>
<feature type="compositionally biased region" description="Basic and acidic residues" evidence="2">
    <location>
        <begin position="202"/>
        <end position="213"/>
    </location>
</feature>
<dbReference type="InterPro" id="IPR036770">
    <property type="entry name" value="Ankyrin_rpt-contain_sf"/>
</dbReference>
<feature type="compositionally biased region" description="Basic and acidic residues" evidence="2">
    <location>
        <begin position="762"/>
        <end position="771"/>
    </location>
</feature>
<evidence type="ECO:0000259" key="3">
    <source>
        <dbReference type="Pfam" id="PF24513"/>
    </source>
</evidence>
<organism evidence="5 6">
    <name type="scientific">Coniochaeta ligniaria NRRL 30616</name>
    <dbReference type="NCBI Taxonomy" id="1408157"/>
    <lineage>
        <taxon>Eukaryota</taxon>
        <taxon>Fungi</taxon>
        <taxon>Dikarya</taxon>
        <taxon>Ascomycota</taxon>
        <taxon>Pezizomycotina</taxon>
        <taxon>Sordariomycetes</taxon>
        <taxon>Sordariomycetidae</taxon>
        <taxon>Coniochaetales</taxon>
        <taxon>Coniochaetaceae</taxon>
        <taxon>Coniochaeta</taxon>
    </lineage>
</organism>
<feature type="compositionally biased region" description="Basic and acidic residues" evidence="2">
    <location>
        <begin position="89"/>
        <end position="104"/>
    </location>
</feature>
<feature type="compositionally biased region" description="Basic and acidic residues" evidence="2">
    <location>
        <begin position="150"/>
        <end position="160"/>
    </location>
</feature>
<feature type="compositionally biased region" description="Basic and acidic residues" evidence="2">
    <location>
        <begin position="622"/>
        <end position="631"/>
    </location>
</feature>
<keyword evidence="1" id="KW-0040">ANK repeat</keyword>
<dbReference type="EMBL" id="KV875094">
    <property type="protein sequence ID" value="OIW34092.1"/>
    <property type="molecule type" value="Genomic_DNA"/>
</dbReference>
<evidence type="ECO:0000256" key="2">
    <source>
        <dbReference type="SAM" id="MobiDB-lite"/>
    </source>
</evidence>
<feature type="repeat" description="ANK" evidence="1">
    <location>
        <begin position="423"/>
        <end position="455"/>
    </location>
</feature>
<dbReference type="Pfam" id="PF24521">
    <property type="entry name" value="Ank_KRIT1"/>
    <property type="match status" value="1"/>
</dbReference>
<feature type="compositionally biased region" description="Basic and acidic residues" evidence="2">
    <location>
        <begin position="248"/>
        <end position="264"/>
    </location>
</feature>
<feature type="domain" description="DUF7593" evidence="3">
    <location>
        <begin position="1000"/>
        <end position="1158"/>
    </location>
</feature>
<name>A0A1J7JXE1_9PEZI</name>
<dbReference type="SUPFAM" id="SSF48403">
    <property type="entry name" value="Ankyrin repeat"/>
    <property type="match status" value="1"/>
</dbReference>
<dbReference type="Proteomes" id="UP000182658">
    <property type="component" value="Unassembled WGS sequence"/>
</dbReference>
<feature type="repeat" description="ANK" evidence="1">
    <location>
        <begin position="390"/>
        <end position="422"/>
    </location>
</feature>
<feature type="compositionally biased region" description="Basic and acidic residues" evidence="2">
    <location>
        <begin position="787"/>
        <end position="831"/>
    </location>
</feature>
<dbReference type="InterPro" id="IPR056015">
    <property type="entry name" value="DUF7593"/>
</dbReference>
<dbReference type="InParanoid" id="A0A1J7JXE1"/>
<feature type="compositionally biased region" description="Polar residues" evidence="2">
    <location>
        <begin position="1321"/>
        <end position="1330"/>
    </location>
</feature>
<feature type="compositionally biased region" description="Basic and acidic residues" evidence="2">
    <location>
        <begin position="712"/>
        <end position="736"/>
    </location>
</feature>
<evidence type="ECO:0000259" key="4">
    <source>
        <dbReference type="Pfam" id="PF24521"/>
    </source>
</evidence>
<dbReference type="InterPro" id="IPR056485">
    <property type="entry name" value="ARM_KRIT1"/>
</dbReference>
<dbReference type="GO" id="GO:0005654">
    <property type="term" value="C:nucleoplasm"/>
    <property type="evidence" value="ECO:0007669"/>
    <property type="project" value="TreeGrafter"/>
</dbReference>
<feature type="region of interest" description="Disordered" evidence="2">
    <location>
        <begin position="1"/>
        <end position="343"/>
    </location>
</feature>
<dbReference type="OrthoDB" id="194358at2759"/>
<feature type="compositionally biased region" description="Polar residues" evidence="2">
    <location>
        <begin position="238"/>
        <end position="247"/>
    </location>
</feature>
<evidence type="ECO:0000313" key="5">
    <source>
        <dbReference type="EMBL" id="OIW34092.1"/>
    </source>
</evidence>
<dbReference type="InterPro" id="IPR053210">
    <property type="entry name" value="ANKRD12"/>
</dbReference>
<dbReference type="PROSITE" id="PS50088">
    <property type="entry name" value="ANK_REPEAT"/>
    <property type="match status" value="2"/>
</dbReference>
<dbReference type="STRING" id="1408157.A0A1J7JXE1"/>
<dbReference type="Gene3D" id="1.25.40.20">
    <property type="entry name" value="Ankyrin repeat-containing domain"/>
    <property type="match status" value="1"/>
</dbReference>
<dbReference type="PANTHER" id="PTHR24149">
    <property type="entry name" value="ANKYRIN REPEAT DOMAIN-CONTAINING PROTEIN 12"/>
    <property type="match status" value="1"/>
</dbReference>
<evidence type="ECO:0000313" key="6">
    <source>
        <dbReference type="Proteomes" id="UP000182658"/>
    </source>
</evidence>
<evidence type="ECO:0000256" key="1">
    <source>
        <dbReference type="PROSITE-ProRule" id="PRU00023"/>
    </source>
</evidence>
<feature type="compositionally biased region" description="Basic residues" evidence="2">
    <location>
        <begin position="634"/>
        <end position="647"/>
    </location>
</feature>
<dbReference type="InterPro" id="IPR002110">
    <property type="entry name" value="Ankyrin_rpt"/>
</dbReference>
<dbReference type="PROSITE" id="PS50297">
    <property type="entry name" value="ANK_REP_REGION"/>
    <property type="match status" value="2"/>
</dbReference>
<protein>
    <submittedName>
        <fullName evidence="5">Uncharacterized protein</fullName>
    </submittedName>
</protein>
<feature type="compositionally biased region" description="Basic and acidic residues" evidence="2">
    <location>
        <begin position="112"/>
        <end position="131"/>
    </location>
</feature>
<keyword evidence="6" id="KW-1185">Reference proteome</keyword>
<dbReference type="Pfam" id="PF12796">
    <property type="entry name" value="Ank_2"/>
    <property type="match status" value="1"/>
</dbReference>
<sequence length="1330" mass="150329">MDAQNAVGPASTKPAASLKRPGSDPDQHHSSSINKSPELATRRSSISKESRSNPAVNQDDAGQDGNSDAETIVLPGKDGLHSPSKVRKIKNEDSEAGDRADHSAQRRHLTNSKHDRDVERKDRDRGDRVDKPSVTSSSNGPNEGKRKKLLDRPDKPRSKDGSSGLSSAPASPPPQRRRRLSKAQSDTDSERARGIMSMKPSIGDKTHMPDRLVPHKRKASKAESDDEAENRKVRRQRISGSGLTASRSNRDSKPGSKLHNDGHAAPRNRSASPPARPHRRSISTQLPAQTANGLSQKKKRIPAPLQSTEYHSDESSASGSPHPRSSKIRSLTTPATTESAMSPAKLAPHKKHLDAHGQTFLARACARGEYDVAKTRLQERPEDINVADFAGNTPLQIAALNGYEDIVQLLIDAGCSLDCVNYDKDTPLLDAVDNGHLGVVKLLLAAGVNPRKPNAYDNAVEIRQALTEAKRRMGERRRTSEEHHLQDRTDSRRRSPGAGHAGTVRSEKTSNHLLYMPMDDRTLRAAAAKVRESFDDPEGGHEMVMNLLLALGGANPDPKPLDTTNEYSTPMLAAIGQENIKVSNFDPTGTFKGETYHEIARRRKGPNWIEEEEMLKKAYDEYRKTHKESSKTKSPGKRVPRSHKRKASSPTRETKKVNSGKPSTGSPKEKRRSNSFSVNRDDQTSPKRDRIPTIAVSDHEGSPAPSKLAMKAKREAVKPRRKLEPQSPHDLKRDEPLSVSGENPAKRHRANGSEAPPKRRRLDVDGKEKHDRPHKPASGREAQSSSKPREDESATDAAHKEPAKPKISDKSIHVKAEDPDAKEDDKPRNTKQEALNLTQEARKKAEERDRRRKEEDEREKEKERRRKEEEERQEEEAQQRRQREAEEVRKREEAERKKREEEETKQREEEERKVREEEERKKQERRKLQEEERLRREQLEREAAEEARRKREEEERRLREEAERKQREEMERRRAAREAERLAEIRRLQLERQLEQERLRLSKLPPLLRWLDSSPNPKLAEVARKFSPMQGVRFDCIRPEASGTADGREQWLLNTQVALLLGEKDLTLSRYTAWEHVPVSDVAKQTIWRLESDRYALTSPNLYDLGRQLPEYYGEDPEGMSYRVVERLRREAWQKFAAMDMFFVKASDLMFIVPTIPHLRSLELAITYRELPEHESQLRTWAPLQKWKSDPNANRFYGFAPRNKYYLNGQLVREDVPGMAAVSTSPFPEKRVPRRGFQAVSPDDPDFTRLCREQGLEHLLSEAGSPLLPNGVHSSPASAVGPTSPTSTHRSMAINGHGAQRPMSPSSDPGAAKPRPLVNGINGTSHQGRE</sequence>
<feature type="region of interest" description="Disordered" evidence="2">
    <location>
        <begin position="470"/>
        <end position="511"/>
    </location>
</feature>
<feature type="compositionally biased region" description="Polar residues" evidence="2">
    <location>
        <begin position="284"/>
        <end position="295"/>
    </location>
</feature>
<feature type="domain" description="KRIT1 ARM-repeats" evidence="4">
    <location>
        <begin position="502"/>
        <end position="624"/>
    </location>
</feature>
<dbReference type="Pfam" id="PF24513">
    <property type="entry name" value="DUF7593"/>
    <property type="match status" value="1"/>
</dbReference>
<dbReference type="PANTHER" id="PTHR24149:SF14">
    <property type="entry name" value="ANKYRIN REPEAT DOMAIN 12"/>
    <property type="match status" value="1"/>
</dbReference>
<feature type="compositionally biased region" description="Basic and acidic residues" evidence="2">
    <location>
        <begin position="470"/>
        <end position="493"/>
    </location>
</feature>
<feature type="compositionally biased region" description="Basic and acidic residues" evidence="2">
    <location>
        <begin position="840"/>
        <end position="954"/>
    </location>
</feature>